<evidence type="ECO:0000259" key="2">
    <source>
        <dbReference type="Pfam" id="PF01138"/>
    </source>
</evidence>
<reference evidence="3 4" key="1">
    <citation type="journal article" date="2014" name="Genome Announc.">
        <title>Genome Sequence of the Microsporidian Species Nematocida sp1 Strain ERTm6 (ATCC PRA-372).</title>
        <authorList>
            <person name="Bakowski M.A."/>
            <person name="Priest M."/>
            <person name="Young S."/>
            <person name="Cuomo C.A."/>
            <person name="Troemel E.R."/>
        </authorList>
    </citation>
    <scope>NUCLEOTIDE SEQUENCE [LARGE SCALE GENOMIC DNA]</scope>
    <source>
        <strain evidence="3 4">ERTm6</strain>
    </source>
</reference>
<proteinExistence type="inferred from homology"/>
<dbReference type="InterPro" id="IPR036345">
    <property type="entry name" value="ExoRNase_PH_dom2_sf"/>
</dbReference>
<comment type="similarity">
    <text evidence="1">Belongs to the RNase PH family.</text>
</comment>
<dbReference type="Pfam" id="PF01138">
    <property type="entry name" value="RNase_PH"/>
    <property type="match status" value="1"/>
</dbReference>
<dbReference type="Proteomes" id="UP000054524">
    <property type="component" value="Unassembled WGS sequence"/>
</dbReference>
<dbReference type="InterPro" id="IPR001247">
    <property type="entry name" value="ExoRNase_PH_dom1"/>
</dbReference>
<dbReference type="GO" id="GO:0000177">
    <property type="term" value="C:cytoplasmic exosome (RNase complex)"/>
    <property type="evidence" value="ECO:0007669"/>
    <property type="project" value="TreeGrafter"/>
</dbReference>
<dbReference type="GO" id="GO:0003723">
    <property type="term" value="F:RNA binding"/>
    <property type="evidence" value="ECO:0007669"/>
    <property type="project" value="TreeGrafter"/>
</dbReference>
<organism evidence="3 4">
    <name type="scientific">Nematocida ausubeli (strain ATCC PRA-371 / ERTm2)</name>
    <name type="common">Nematode killer fungus</name>
    <dbReference type="NCBI Taxonomy" id="1913371"/>
    <lineage>
        <taxon>Eukaryota</taxon>
        <taxon>Fungi</taxon>
        <taxon>Fungi incertae sedis</taxon>
        <taxon>Microsporidia</taxon>
        <taxon>Nematocida</taxon>
    </lineage>
</organism>
<evidence type="ECO:0000313" key="3">
    <source>
        <dbReference type="EMBL" id="KFG25323.1"/>
    </source>
</evidence>
<dbReference type="SUPFAM" id="SSF54211">
    <property type="entry name" value="Ribosomal protein S5 domain 2-like"/>
    <property type="match status" value="1"/>
</dbReference>
<keyword evidence="4" id="KW-1185">Reference proteome</keyword>
<dbReference type="Gene3D" id="3.30.230.70">
    <property type="entry name" value="GHMP Kinase, N-terminal domain"/>
    <property type="match status" value="1"/>
</dbReference>
<accession>A0A086IZK5</accession>
<feature type="domain" description="Exoribonuclease phosphorolytic" evidence="2">
    <location>
        <begin position="23"/>
        <end position="123"/>
    </location>
</feature>
<dbReference type="GO" id="GO:0016075">
    <property type="term" value="P:rRNA catabolic process"/>
    <property type="evidence" value="ECO:0007669"/>
    <property type="project" value="TreeGrafter"/>
</dbReference>
<name>A0A086IZK5_NEMA1</name>
<dbReference type="InterPro" id="IPR050080">
    <property type="entry name" value="RNase_PH"/>
</dbReference>
<dbReference type="HOGENOM" id="CLU_1294724_0_0_1"/>
<comment type="caution">
    <text evidence="3">The sequence shown here is derived from an EMBL/GenBank/DDBJ whole genome shotgun (WGS) entry which is preliminary data.</text>
</comment>
<dbReference type="EMBL" id="AKIJ01000005">
    <property type="protein sequence ID" value="KFG25323.1"/>
    <property type="molecule type" value="Genomic_DNA"/>
</dbReference>
<dbReference type="GO" id="GO:0034475">
    <property type="term" value="P:U4 snRNA 3'-end processing"/>
    <property type="evidence" value="ECO:0007669"/>
    <property type="project" value="TreeGrafter"/>
</dbReference>
<dbReference type="PANTHER" id="PTHR11953:SF0">
    <property type="entry name" value="EXOSOME COMPLEX COMPONENT RRP41"/>
    <property type="match status" value="1"/>
</dbReference>
<gene>
    <name evidence="3" type="ORF">NESG_02095</name>
</gene>
<dbReference type="GeneID" id="77677068"/>
<dbReference type="InterPro" id="IPR027408">
    <property type="entry name" value="PNPase/RNase_PH_dom_sf"/>
</dbReference>
<dbReference type="SUPFAM" id="SSF55666">
    <property type="entry name" value="Ribonuclease PH domain 2-like"/>
    <property type="match status" value="1"/>
</dbReference>
<dbReference type="GO" id="GO:0071028">
    <property type="term" value="P:nuclear mRNA surveillance"/>
    <property type="evidence" value="ECO:0007669"/>
    <property type="project" value="TreeGrafter"/>
</dbReference>
<evidence type="ECO:0000313" key="4">
    <source>
        <dbReference type="Proteomes" id="UP000054524"/>
    </source>
</evidence>
<dbReference type="GO" id="GO:0005730">
    <property type="term" value="C:nucleolus"/>
    <property type="evidence" value="ECO:0007669"/>
    <property type="project" value="TreeGrafter"/>
</dbReference>
<protein>
    <recommendedName>
        <fullName evidence="2">Exoribonuclease phosphorolytic domain-containing protein</fullName>
    </recommendedName>
</protein>
<sequence>MDREDGRSHTQHRRISLEIDKDVTYTAGLTKVMCTLNYSAQQKKGISATVIIEDGAVPRNISKTRVERLIEESERAIETIFDSLLLETENSYNIICRVLCDNGSLLSAIINSASLTLLSYKVPIKYLVFSVTVGLSPMKHEEYIVDLTEPEERSDIPCITLATGCADYDTIISYGSTSKPIAEQAFLDLISYSVQASKEVSQKIIEKARAFGL</sequence>
<dbReference type="GO" id="GO:0000176">
    <property type="term" value="C:nuclear exosome (RNase complex)"/>
    <property type="evidence" value="ECO:0007669"/>
    <property type="project" value="UniProtKB-ARBA"/>
</dbReference>
<dbReference type="RefSeq" id="XP_052903878.1">
    <property type="nucleotide sequence ID" value="XM_053049707.1"/>
</dbReference>
<dbReference type="PANTHER" id="PTHR11953">
    <property type="entry name" value="EXOSOME COMPLEX COMPONENT"/>
    <property type="match status" value="1"/>
</dbReference>
<dbReference type="InterPro" id="IPR020568">
    <property type="entry name" value="Ribosomal_Su5_D2-typ_SF"/>
</dbReference>
<dbReference type="AlphaFoldDB" id="A0A086IZK5"/>
<evidence type="ECO:0000256" key="1">
    <source>
        <dbReference type="ARBA" id="ARBA00006678"/>
    </source>
</evidence>
<dbReference type="GO" id="GO:0071051">
    <property type="term" value="P:poly(A)-dependent snoRNA 3'-end processing"/>
    <property type="evidence" value="ECO:0007669"/>
    <property type="project" value="TreeGrafter"/>
</dbReference>